<feature type="compositionally biased region" description="Polar residues" evidence="1">
    <location>
        <begin position="70"/>
        <end position="93"/>
    </location>
</feature>
<sequence>MPPIRGHGRNQRDGRVRKQHRRLHGAQNSMSATINFSVEIPSARGEDWRVYSSDEKDDSVHDTEQLPDRSLSTTDPKSESTDNTPSQKATHPNQARPDPNGLTSTHAQDDVPHRKRKVEVDQTETLVDRKSHHSVRSRSSLTIQLAKAAKSDSNASWKVKKRLELSKAWPSLTDAEQEERKEAAIEDLMRRRLVRPRNTVSSSVPAKWFAQVH</sequence>
<dbReference type="HOGENOM" id="CLU_1294410_0_0_1"/>
<proteinExistence type="predicted"/>
<protein>
    <submittedName>
        <fullName evidence="2">Uncharacterized protein</fullName>
    </submittedName>
</protein>
<feature type="compositionally biased region" description="Polar residues" evidence="1">
    <location>
        <begin position="26"/>
        <end position="36"/>
    </location>
</feature>
<dbReference type="EMBL" id="KN846951">
    <property type="protein sequence ID" value="KIV86277.1"/>
    <property type="molecule type" value="Genomic_DNA"/>
</dbReference>
<evidence type="ECO:0000256" key="1">
    <source>
        <dbReference type="SAM" id="MobiDB-lite"/>
    </source>
</evidence>
<evidence type="ECO:0000313" key="2">
    <source>
        <dbReference type="EMBL" id="KIV86277.1"/>
    </source>
</evidence>
<evidence type="ECO:0000313" key="3">
    <source>
        <dbReference type="Proteomes" id="UP000053599"/>
    </source>
</evidence>
<dbReference type="AlphaFoldDB" id="A0A0D1YUK2"/>
<accession>A0A0D1YUK2</accession>
<name>A0A0D1YUK2_9EURO</name>
<dbReference type="Proteomes" id="UP000053599">
    <property type="component" value="Unassembled WGS sequence"/>
</dbReference>
<feature type="region of interest" description="Disordered" evidence="1">
    <location>
        <begin position="1"/>
        <end position="139"/>
    </location>
</feature>
<reference evidence="2 3" key="1">
    <citation type="submission" date="2015-01" db="EMBL/GenBank/DDBJ databases">
        <title>The Genome Sequence of Exophiala sideris CBS121828.</title>
        <authorList>
            <consortium name="The Broad Institute Genomics Platform"/>
            <person name="Cuomo C."/>
            <person name="de Hoog S."/>
            <person name="Gorbushina A."/>
            <person name="Stielow B."/>
            <person name="Teixiera M."/>
            <person name="Abouelleil A."/>
            <person name="Chapman S.B."/>
            <person name="Priest M."/>
            <person name="Young S.K."/>
            <person name="Wortman J."/>
            <person name="Nusbaum C."/>
            <person name="Birren B."/>
        </authorList>
    </citation>
    <scope>NUCLEOTIDE SEQUENCE [LARGE SCALE GENOMIC DNA]</scope>
    <source>
        <strain evidence="2 3">CBS 121828</strain>
    </source>
</reference>
<feature type="compositionally biased region" description="Basic and acidic residues" evidence="1">
    <location>
        <begin position="44"/>
        <end position="67"/>
    </location>
</feature>
<gene>
    <name evidence="2" type="ORF">PV11_01895</name>
</gene>
<organism evidence="2 3">
    <name type="scientific">Exophiala sideris</name>
    <dbReference type="NCBI Taxonomy" id="1016849"/>
    <lineage>
        <taxon>Eukaryota</taxon>
        <taxon>Fungi</taxon>
        <taxon>Dikarya</taxon>
        <taxon>Ascomycota</taxon>
        <taxon>Pezizomycotina</taxon>
        <taxon>Eurotiomycetes</taxon>
        <taxon>Chaetothyriomycetidae</taxon>
        <taxon>Chaetothyriales</taxon>
        <taxon>Herpotrichiellaceae</taxon>
        <taxon>Exophiala</taxon>
    </lineage>
</organism>